<organism evidence="2 3">
    <name type="scientific">Usitatibacter rugosus</name>
    <dbReference type="NCBI Taxonomy" id="2732067"/>
    <lineage>
        <taxon>Bacteria</taxon>
        <taxon>Pseudomonadati</taxon>
        <taxon>Pseudomonadota</taxon>
        <taxon>Betaproteobacteria</taxon>
        <taxon>Nitrosomonadales</taxon>
        <taxon>Usitatibacteraceae</taxon>
        <taxon>Usitatibacter</taxon>
    </lineage>
</organism>
<feature type="signal peptide" evidence="1">
    <location>
        <begin position="1"/>
        <end position="29"/>
    </location>
</feature>
<gene>
    <name evidence="2" type="ORF">DSM104443_02300</name>
</gene>
<evidence type="ECO:0008006" key="4">
    <source>
        <dbReference type="Google" id="ProtNLM"/>
    </source>
</evidence>
<dbReference type="Proteomes" id="UP000501534">
    <property type="component" value="Chromosome"/>
</dbReference>
<feature type="chain" id="PRO_5027016881" description="Lipoprotein" evidence="1">
    <location>
        <begin position="30"/>
        <end position="259"/>
    </location>
</feature>
<proteinExistence type="predicted"/>
<evidence type="ECO:0000313" key="2">
    <source>
        <dbReference type="EMBL" id="QJR11227.1"/>
    </source>
</evidence>
<evidence type="ECO:0000256" key="1">
    <source>
        <dbReference type="SAM" id="SignalP"/>
    </source>
</evidence>
<reference evidence="2 3" key="1">
    <citation type="submission" date="2020-04" db="EMBL/GenBank/DDBJ databases">
        <title>Usitatibacter rugosus gen. nov., sp. nov. and Usitatibacter palustris sp. nov., novel members of Usitatibacteraceae fam. nov. within the order Nitrosomonadales isolated from soil.</title>
        <authorList>
            <person name="Huber K.J."/>
            <person name="Neumann-Schaal M."/>
            <person name="Geppert A."/>
            <person name="Luckner M."/>
            <person name="Wanner G."/>
            <person name="Overmann J."/>
        </authorList>
    </citation>
    <scope>NUCLEOTIDE SEQUENCE [LARGE SCALE GENOMIC DNA]</scope>
    <source>
        <strain evidence="2 3">0125_3</strain>
    </source>
</reference>
<dbReference type="AlphaFoldDB" id="A0A6M4H088"/>
<dbReference type="PROSITE" id="PS51257">
    <property type="entry name" value="PROKAR_LIPOPROTEIN"/>
    <property type="match status" value="1"/>
</dbReference>
<evidence type="ECO:0000313" key="3">
    <source>
        <dbReference type="Proteomes" id="UP000501534"/>
    </source>
</evidence>
<protein>
    <recommendedName>
        <fullName evidence="4">Lipoprotein</fullName>
    </recommendedName>
</protein>
<name>A0A6M4H088_9PROT</name>
<dbReference type="KEGG" id="uru:DSM104443_02300"/>
<dbReference type="EMBL" id="CP053069">
    <property type="protein sequence ID" value="QJR11227.1"/>
    <property type="molecule type" value="Genomic_DNA"/>
</dbReference>
<keyword evidence="3" id="KW-1185">Reference proteome</keyword>
<sequence>MPPFPKRPPMWSKAPVVVLAAVLALSACSRDPRTTRLPLDLADIPKIQKQLDKLPPDERELVLAYLQRSKGDVLPAKFADPDNPLTARTFAEAIKLQKEWKVKHAADTERMESLAEAREEAYEPLRRAISATLLRREIMTADEASGRQPQPGRALNNNEVLVVTYRLQNHGSETITRVTGSVQVRSESDPKSLLGLAQCWIDHREPVGGSQSVEVRCSNLRGSSGERAKDFVALDERRLIVTWEPKTVEFATGKVLRSE</sequence>
<accession>A0A6M4H088</accession>
<keyword evidence="1" id="KW-0732">Signal</keyword>